<evidence type="ECO:0000313" key="3">
    <source>
        <dbReference type="EMBL" id="MBD5770154.1"/>
    </source>
</evidence>
<dbReference type="Pfam" id="PF00561">
    <property type="entry name" value="Abhydrolase_1"/>
    <property type="match status" value="1"/>
</dbReference>
<dbReference type="RefSeq" id="WP_191593513.1">
    <property type="nucleotide sequence ID" value="NZ_JACYFC010000001.1"/>
</dbReference>
<proteinExistence type="inferred from homology"/>
<dbReference type="NCBIfam" id="NF008218">
    <property type="entry name" value="PRK10985.1"/>
    <property type="match status" value="1"/>
</dbReference>
<name>A0ABR8NXC6_9GAMM</name>
<comment type="similarity">
    <text evidence="1">Belongs to the AB hydrolase superfamily. AB hydrolase 4 family.</text>
</comment>
<dbReference type="InterPro" id="IPR000073">
    <property type="entry name" value="AB_hydrolase_1"/>
</dbReference>
<comment type="caution">
    <text evidence="3">The sequence shown here is derived from an EMBL/GenBank/DDBJ whole genome shotgun (WGS) entry which is preliminary data.</text>
</comment>
<keyword evidence="3" id="KW-0378">Hydrolase</keyword>
<dbReference type="PANTHER" id="PTHR10794:SF94">
    <property type="entry name" value="ESTERASE YHET-RELATED"/>
    <property type="match status" value="1"/>
</dbReference>
<dbReference type="Gene3D" id="3.40.50.1820">
    <property type="entry name" value="alpha/beta hydrolase"/>
    <property type="match status" value="1"/>
</dbReference>
<dbReference type="SUPFAM" id="SSF53474">
    <property type="entry name" value="alpha/beta-Hydrolases"/>
    <property type="match status" value="1"/>
</dbReference>
<dbReference type="InterPro" id="IPR012020">
    <property type="entry name" value="ABHD4"/>
</dbReference>
<feature type="domain" description="AB hydrolase-1" evidence="2">
    <location>
        <begin position="59"/>
        <end position="303"/>
    </location>
</feature>
<dbReference type="InterPro" id="IPR029058">
    <property type="entry name" value="AB_hydrolase_fold"/>
</dbReference>
<sequence>MVQFNPTFLLKNKHLQTVYATFFRKPIQLATTCEVFELGDGDFVDCYWLNKPDQGSATPIVVLFHGLEGSHKSPYIQGAMQTLMEGGYACVLMHFRGCSGRDNRLPKTYHSGQTSDAKAWIEHIKKTFPNAPLFAVGYSLGANMLLKLLGEYEHNSPLKAAIAISAPMQLDISADAISHGSSRLYESHLLRSLKATLLQKYKQHDMEALLGKSPEQIQRISTIREFDDIYTSKINGFYGAQDYYIKNSAKQFLPNIKTNTLIIHALDDPFMTPSVLPEQNNAFNGIASNIEMEIHQHGGHVGFVMSSVFKPIYYMEHRILGYFNQQRSQLATKPK</sequence>
<reference evidence="3 4" key="1">
    <citation type="submission" date="2020-09" db="EMBL/GenBank/DDBJ databases">
        <title>Marinomonas sp. nov., isolated from the cysticercosis algae of Qingdao, China.</title>
        <authorList>
            <person name="Sun X."/>
        </authorList>
    </citation>
    <scope>NUCLEOTIDE SEQUENCE [LARGE SCALE GENOMIC DNA]</scope>
    <source>
        <strain evidence="3 4">SM2066</strain>
    </source>
</reference>
<dbReference type="EMBL" id="JACYFC010000001">
    <property type="protein sequence ID" value="MBD5770154.1"/>
    <property type="molecule type" value="Genomic_DNA"/>
</dbReference>
<keyword evidence="4" id="KW-1185">Reference proteome</keyword>
<dbReference type="InterPro" id="IPR050960">
    <property type="entry name" value="AB_hydrolase_4_sf"/>
</dbReference>
<dbReference type="PANTHER" id="PTHR10794">
    <property type="entry name" value="ABHYDROLASE DOMAIN-CONTAINING PROTEIN"/>
    <property type="match status" value="1"/>
</dbReference>
<evidence type="ECO:0000313" key="4">
    <source>
        <dbReference type="Proteomes" id="UP000604161"/>
    </source>
</evidence>
<dbReference type="PIRSF" id="PIRSF005211">
    <property type="entry name" value="Ab_hydro_YheT"/>
    <property type="match status" value="1"/>
</dbReference>
<protein>
    <submittedName>
        <fullName evidence="3">Hydrolase</fullName>
    </submittedName>
</protein>
<gene>
    <name evidence="3" type="ORF">IF202_03750</name>
</gene>
<accession>A0ABR8NXC6</accession>
<dbReference type="GO" id="GO:0016787">
    <property type="term" value="F:hydrolase activity"/>
    <property type="evidence" value="ECO:0007669"/>
    <property type="project" value="UniProtKB-KW"/>
</dbReference>
<organism evidence="3 4">
    <name type="scientific">Marinomonas colpomeniae</name>
    <dbReference type="NCBI Taxonomy" id="2774408"/>
    <lineage>
        <taxon>Bacteria</taxon>
        <taxon>Pseudomonadati</taxon>
        <taxon>Pseudomonadota</taxon>
        <taxon>Gammaproteobacteria</taxon>
        <taxon>Oceanospirillales</taxon>
        <taxon>Oceanospirillaceae</taxon>
        <taxon>Marinomonas</taxon>
    </lineage>
</organism>
<evidence type="ECO:0000256" key="1">
    <source>
        <dbReference type="ARBA" id="ARBA00010884"/>
    </source>
</evidence>
<dbReference type="Proteomes" id="UP000604161">
    <property type="component" value="Unassembled WGS sequence"/>
</dbReference>
<evidence type="ECO:0000259" key="2">
    <source>
        <dbReference type="Pfam" id="PF00561"/>
    </source>
</evidence>